<dbReference type="InterPro" id="IPR029045">
    <property type="entry name" value="ClpP/crotonase-like_dom_sf"/>
</dbReference>
<dbReference type="GO" id="GO:0016829">
    <property type="term" value="F:lyase activity"/>
    <property type="evidence" value="ECO:0007669"/>
    <property type="project" value="UniProtKB-KW"/>
</dbReference>
<evidence type="ECO:0000313" key="4">
    <source>
        <dbReference type="Proteomes" id="UP000515291"/>
    </source>
</evidence>
<comment type="similarity">
    <text evidence="1">Belongs to the enoyl-CoA hydratase/isomerase family.</text>
</comment>
<dbReference type="EMBL" id="CP050292">
    <property type="protein sequence ID" value="QND70633.1"/>
    <property type="molecule type" value="Genomic_DNA"/>
</dbReference>
<dbReference type="InterPro" id="IPR014748">
    <property type="entry name" value="Enoyl-CoA_hydra_C"/>
</dbReference>
<dbReference type="SUPFAM" id="SSF52096">
    <property type="entry name" value="ClpP/crotonase"/>
    <property type="match status" value="1"/>
</dbReference>
<dbReference type="Gene3D" id="1.10.12.10">
    <property type="entry name" value="Lyase 2-enoyl-coa Hydratase, Chain A, domain 2"/>
    <property type="match status" value="1"/>
</dbReference>
<evidence type="ECO:0000256" key="2">
    <source>
        <dbReference type="ARBA" id="ARBA00023239"/>
    </source>
</evidence>
<dbReference type="KEGG" id="trb:HB776_04825"/>
<dbReference type="RefSeq" id="WP_184515647.1">
    <property type="nucleotide sequence ID" value="NZ_CP050292.1"/>
</dbReference>
<sequence length="262" mass="27227">MSTPGDIVIDIADGIATLRLANPARRNAISTAMWNKIAAFAGDVATRKDIRVVVIRGEGDLMFSAGADISDFATARSGEGNARAYDDLVENTCLAIEAILQPTIGLIYGGCMGAGSSVAASCDMRVAADDAFFAVPAAKLGLGYDPRGIARFIRVFGAGATRQVLFTADRLPAIRAHALGAVHIIAPKADIESLAGELARKIAGNAPLTIKAAKAAIRALSTSNAELLAEAEQFYAAADASADYAEGRKAFAEKRPPRFTGS</sequence>
<dbReference type="Pfam" id="PF00378">
    <property type="entry name" value="ECH_1"/>
    <property type="match status" value="1"/>
</dbReference>
<dbReference type="CDD" id="cd06558">
    <property type="entry name" value="crotonase-like"/>
    <property type="match status" value="1"/>
</dbReference>
<proteinExistence type="inferred from homology"/>
<dbReference type="GO" id="GO:0006635">
    <property type="term" value="P:fatty acid beta-oxidation"/>
    <property type="evidence" value="ECO:0007669"/>
    <property type="project" value="TreeGrafter"/>
</dbReference>
<dbReference type="AlphaFoldDB" id="A0A7G6TV51"/>
<dbReference type="PANTHER" id="PTHR11941:SF54">
    <property type="entry name" value="ENOYL-COA HYDRATASE, MITOCHONDRIAL"/>
    <property type="match status" value="1"/>
</dbReference>
<dbReference type="InterPro" id="IPR001753">
    <property type="entry name" value="Enoyl-CoA_hydra/iso"/>
</dbReference>
<protein>
    <submittedName>
        <fullName evidence="3">Enoyl-CoA hydratase</fullName>
    </submittedName>
</protein>
<keyword evidence="2" id="KW-0456">Lyase</keyword>
<organism evidence="3 4">
    <name type="scientific">Tardiphaga robiniae</name>
    <dbReference type="NCBI Taxonomy" id="943830"/>
    <lineage>
        <taxon>Bacteria</taxon>
        <taxon>Pseudomonadati</taxon>
        <taxon>Pseudomonadota</taxon>
        <taxon>Alphaproteobacteria</taxon>
        <taxon>Hyphomicrobiales</taxon>
        <taxon>Nitrobacteraceae</taxon>
        <taxon>Tardiphaga</taxon>
    </lineage>
</organism>
<gene>
    <name evidence="3" type="ORF">HB776_04825</name>
</gene>
<evidence type="ECO:0000256" key="1">
    <source>
        <dbReference type="ARBA" id="ARBA00005254"/>
    </source>
</evidence>
<accession>A0A7G6TV51</accession>
<dbReference type="Gene3D" id="3.90.226.10">
    <property type="entry name" value="2-enoyl-CoA Hydratase, Chain A, domain 1"/>
    <property type="match status" value="1"/>
</dbReference>
<dbReference type="PANTHER" id="PTHR11941">
    <property type="entry name" value="ENOYL-COA HYDRATASE-RELATED"/>
    <property type="match status" value="1"/>
</dbReference>
<evidence type="ECO:0000313" key="3">
    <source>
        <dbReference type="EMBL" id="QND70633.1"/>
    </source>
</evidence>
<name>A0A7G6TV51_9BRAD</name>
<dbReference type="Proteomes" id="UP000515291">
    <property type="component" value="Chromosome"/>
</dbReference>
<reference evidence="4" key="1">
    <citation type="journal article" date="2020" name="Mol. Plant Microbe">
        <title>Rhizobial microsymbionts of the narrowly endemic Oxytropis species growing in Kamchatka are characterized by significant genetic diversity and possess a set of genes that are associated with T3SS and T6SS secretion systems and can affect the development of symbiosis.</title>
        <authorList>
            <person name="Safronova V."/>
            <person name="Guro P."/>
            <person name="Sazanova A."/>
            <person name="Kuznetsova I."/>
            <person name="Belimov A."/>
            <person name="Yakubov V."/>
            <person name="Chirak E."/>
            <person name="Afonin A."/>
            <person name="Gogolev Y."/>
            <person name="Andronov E."/>
            <person name="Tikhonovich I."/>
        </authorList>
    </citation>
    <scope>NUCLEOTIDE SEQUENCE [LARGE SCALE GENOMIC DNA]</scope>
    <source>
        <strain evidence="4">581</strain>
    </source>
</reference>